<dbReference type="EC" id="2.4.1.256" evidence="4"/>
<keyword evidence="17" id="KW-1185">Reference proteome</keyword>
<feature type="transmembrane region" description="Helical" evidence="15">
    <location>
        <begin position="242"/>
        <end position="263"/>
    </location>
</feature>
<protein>
    <recommendedName>
        <fullName evidence="5">Dol-P-Glc:Glc(2)Man(9)GlcNAc(2)-PP-Dol alpha-1,2-glucosyltransferase</fullName>
        <ecNumber evidence="4">2.4.1.256</ecNumber>
    </recommendedName>
    <alternativeName>
        <fullName evidence="12">Asparagine-linked glycosylation protein 10</fullName>
    </alternativeName>
</protein>
<keyword evidence="7" id="KW-0808">Transferase</keyword>
<evidence type="ECO:0000256" key="2">
    <source>
        <dbReference type="ARBA" id="ARBA00004922"/>
    </source>
</evidence>
<feature type="transmembrane region" description="Helical" evidence="15">
    <location>
        <begin position="389"/>
        <end position="409"/>
    </location>
</feature>
<dbReference type="GO" id="GO:0106073">
    <property type="term" value="F:dolichyl pyrophosphate Glc2Man9GlcNAc2 alpha-1,2-glucosyltransferase activity"/>
    <property type="evidence" value="ECO:0007669"/>
    <property type="project" value="UniProtKB-EC"/>
</dbReference>
<evidence type="ECO:0000256" key="1">
    <source>
        <dbReference type="ARBA" id="ARBA00004477"/>
    </source>
</evidence>
<evidence type="ECO:0000256" key="5">
    <source>
        <dbReference type="ARBA" id="ARBA00018512"/>
    </source>
</evidence>
<evidence type="ECO:0000313" key="17">
    <source>
        <dbReference type="Proteomes" id="UP000738325"/>
    </source>
</evidence>
<reference evidence="16" key="1">
    <citation type="journal article" date="2020" name="Fungal Divers.">
        <title>Resolving the Mortierellaceae phylogeny through synthesis of multi-gene phylogenetics and phylogenomics.</title>
        <authorList>
            <person name="Vandepol N."/>
            <person name="Liber J."/>
            <person name="Desiro A."/>
            <person name="Na H."/>
            <person name="Kennedy M."/>
            <person name="Barry K."/>
            <person name="Grigoriev I.V."/>
            <person name="Miller A.N."/>
            <person name="O'Donnell K."/>
            <person name="Stajich J.E."/>
            <person name="Bonito G."/>
        </authorList>
    </citation>
    <scope>NUCLEOTIDE SEQUENCE</scope>
    <source>
        <strain evidence="16">REB-010B</strain>
    </source>
</reference>
<evidence type="ECO:0000313" key="16">
    <source>
        <dbReference type="EMBL" id="KAG0327416.1"/>
    </source>
</evidence>
<evidence type="ECO:0000256" key="13">
    <source>
        <dbReference type="ARBA" id="ARBA00044727"/>
    </source>
</evidence>
<feature type="transmembrane region" description="Helical" evidence="15">
    <location>
        <begin position="510"/>
        <end position="528"/>
    </location>
</feature>
<keyword evidence="8 15" id="KW-0812">Transmembrane</keyword>
<evidence type="ECO:0000256" key="12">
    <source>
        <dbReference type="ARBA" id="ARBA00032069"/>
    </source>
</evidence>
<dbReference type="EMBL" id="JAAAIP010000056">
    <property type="protein sequence ID" value="KAG0327416.1"/>
    <property type="molecule type" value="Genomic_DNA"/>
</dbReference>
<evidence type="ECO:0000256" key="14">
    <source>
        <dbReference type="ARBA" id="ARBA00048064"/>
    </source>
</evidence>
<keyword evidence="9" id="KW-0256">Endoplasmic reticulum</keyword>
<dbReference type="GO" id="GO:0006488">
    <property type="term" value="P:dolichol-linked oligosaccharide biosynthetic process"/>
    <property type="evidence" value="ECO:0007669"/>
    <property type="project" value="InterPro"/>
</dbReference>
<evidence type="ECO:0000256" key="11">
    <source>
        <dbReference type="ARBA" id="ARBA00023136"/>
    </source>
</evidence>
<feature type="transmembrane region" description="Helical" evidence="15">
    <location>
        <begin position="316"/>
        <end position="342"/>
    </location>
</feature>
<evidence type="ECO:0000256" key="6">
    <source>
        <dbReference type="ARBA" id="ARBA00022676"/>
    </source>
</evidence>
<sequence>MNTNRKRNAKKLCLQGMDGFNPVATTVAQSPDVATQLAEQEFDIKSSSATTRPALKVDQTPCVMMDGAWSGEVAIFQSKPVVSDATCERQHNKSIRLNAAILNNLESHGLDICRWYPITTETKASSADFYTIKKYEDVLGDKRVSISIASIHHSHPPLLLMPRLVTPSFLVGLHLLVFAVIAAQWNKTVPDPYMDEIFHVPQAQRYCQGDYWTWDPKLTTPPGLYIISNLLLAAKRPLCSTFLLRVTNLVYPIVTLYTVAALLKELHPHLSRSERFNTAAVIISFPILYFFNFMYYTDGGSAAFVLVSWLAAKKKYHFSAAVGSALAVTFRQTNIIWALFVLGTSLLDLSTTAERRQFDPKAAFVYTPLQVVRAVIGFVRMLISKLPSAIVMALPHLGLLAGFASFIKWNGGIVLGDKANHVPSPHVVQLFYFVIFAAGLSIFAILGTVPLRRLLKMPTSRSWPFVFAIASIMVFCVQRFTNVHPFLLADNRHYTFYLWRLLSRYEWVRLYALVPCYMAAAWFCWQAIATEQTILWTAIYILATALTLIPSPLIEFRYFITPYLIYRIAMRQPRGAWLLLELITYASVNAFTIWMFLKRPFQWRHEAGLQRFMW</sequence>
<evidence type="ECO:0000256" key="3">
    <source>
        <dbReference type="ARBA" id="ARBA00010600"/>
    </source>
</evidence>
<feature type="transmembrane region" description="Helical" evidence="15">
    <location>
        <begin position="164"/>
        <end position="185"/>
    </location>
</feature>
<evidence type="ECO:0000256" key="7">
    <source>
        <dbReference type="ARBA" id="ARBA00022679"/>
    </source>
</evidence>
<dbReference type="OrthoDB" id="4769at2759"/>
<comment type="catalytic activity">
    <reaction evidence="14">
        <text>an alpha-D-Glc-(1-&gt;3)-alpha-D-Glc-(1-&gt;3)-alpha-D-Man-(1-&gt;2)-alpha-D-Man-(1-&gt;2)-alpha-D-Man-(1-&gt;3)-[alpha-D-Man-(1-&gt;2)-alpha-D-Man-(1-&gt;3)-[alpha-D-Man-(1-&gt;2)-alpha-D-Man-(1-&gt;6)]-alpha-D-Man-(1-&gt;6)]-beta-D-Man-(1-&gt;4)-beta-D-GlcNAc-(1-&gt;4)-alpha-D-GlcNAc-diphospho-di-trans,poly-cis-dolichol + a di-trans,poly-cis-dolichyl beta-D-glucosyl phosphate = a alpha-D-Glc-(1-&gt;2)-alpha-D-Glc-(1-&gt;3)-alpha-D-Glc-(1-&gt;3)-alpha-D-Man-(1-&gt;2)-alpha-D-Man-(1-&gt;2)-alpha-D-Man-(1-&gt;3)-[alpha-D-Man-(1-&gt;2)-alpha-D-Man-(1-&gt;3)-[alpha-D-Man-(1-&gt;2)-alpha-D-Man-(1-&gt;6)]-alpha-D-Man-(1-&gt;6)]-beta-D-Man-(1-&gt;4)-beta-D-GlcNAc-(1-&gt;4)-alpha-D-GlcNAc-diphospho-di-trans,poly-cis-dolichol + a di-trans,poly-cis-dolichyl phosphate + H(+)</text>
        <dbReference type="Rhea" id="RHEA:29543"/>
        <dbReference type="Rhea" id="RHEA-COMP:19498"/>
        <dbReference type="Rhea" id="RHEA-COMP:19502"/>
        <dbReference type="Rhea" id="RHEA-COMP:19512"/>
        <dbReference type="Rhea" id="RHEA-COMP:19522"/>
        <dbReference type="ChEBI" id="CHEBI:15378"/>
        <dbReference type="ChEBI" id="CHEBI:57525"/>
        <dbReference type="ChEBI" id="CHEBI:57683"/>
        <dbReference type="ChEBI" id="CHEBI:132522"/>
        <dbReference type="ChEBI" id="CHEBI:132523"/>
        <dbReference type="EC" id="2.4.1.256"/>
    </reaction>
    <physiologicalReaction direction="left-to-right" evidence="14">
        <dbReference type="Rhea" id="RHEA:29544"/>
    </physiologicalReaction>
</comment>
<dbReference type="AlphaFoldDB" id="A0A9P6UZ78"/>
<evidence type="ECO:0000256" key="15">
    <source>
        <dbReference type="SAM" id="Phobius"/>
    </source>
</evidence>
<feature type="transmembrane region" description="Helical" evidence="15">
    <location>
        <begin position="463"/>
        <end position="489"/>
    </location>
</feature>
<feature type="transmembrane region" description="Helical" evidence="15">
    <location>
        <begin position="430"/>
        <end position="451"/>
    </location>
</feature>
<keyword evidence="10 15" id="KW-1133">Transmembrane helix</keyword>
<evidence type="ECO:0000256" key="10">
    <source>
        <dbReference type="ARBA" id="ARBA00022989"/>
    </source>
</evidence>
<dbReference type="PANTHER" id="PTHR12989">
    <property type="entry name" value="ALPHA-1,2-GLUCOSYLTRANSFERASE ALG10"/>
    <property type="match status" value="1"/>
</dbReference>
<name>A0A9P6UZ78_9FUNG</name>
<keyword evidence="11 15" id="KW-0472">Membrane</keyword>
<dbReference type="GO" id="GO:0005789">
    <property type="term" value="C:endoplasmic reticulum membrane"/>
    <property type="evidence" value="ECO:0007669"/>
    <property type="project" value="UniProtKB-SubCell"/>
</dbReference>
<feature type="transmembrane region" description="Helical" evidence="15">
    <location>
        <begin position="363"/>
        <end position="383"/>
    </location>
</feature>
<evidence type="ECO:0000256" key="9">
    <source>
        <dbReference type="ARBA" id="ARBA00022824"/>
    </source>
</evidence>
<evidence type="ECO:0000256" key="8">
    <source>
        <dbReference type="ARBA" id="ARBA00022692"/>
    </source>
</evidence>
<organism evidence="16 17">
    <name type="scientific">Dissophora globulifera</name>
    <dbReference type="NCBI Taxonomy" id="979702"/>
    <lineage>
        <taxon>Eukaryota</taxon>
        <taxon>Fungi</taxon>
        <taxon>Fungi incertae sedis</taxon>
        <taxon>Mucoromycota</taxon>
        <taxon>Mortierellomycotina</taxon>
        <taxon>Mortierellomycetes</taxon>
        <taxon>Mortierellales</taxon>
        <taxon>Mortierellaceae</taxon>
        <taxon>Dissophora</taxon>
    </lineage>
</organism>
<feature type="transmembrane region" description="Helical" evidence="15">
    <location>
        <begin position="534"/>
        <end position="554"/>
    </location>
</feature>
<dbReference type="InterPro" id="IPR016900">
    <property type="entry name" value="Alg10"/>
</dbReference>
<dbReference type="Pfam" id="PF04922">
    <property type="entry name" value="DIE2_ALG10"/>
    <property type="match status" value="1"/>
</dbReference>
<comment type="subcellular location">
    <subcellularLocation>
        <location evidence="1">Endoplasmic reticulum membrane</location>
        <topology evidence="1">Multi-pass membrane protein</topology>
    </subcellularLocation>
</comment>
<feature type="transmembrane region" description="Helical" evidence="15">
    <location>
        <begin position="275"/>
        <end position="296"/>
    </location>
</feature>
<accession>A0A9P6UZ78</accession>
<feature type="transmembrane region" description="Helical" evidence="15">
    <location>
        <begin position="575"/>
        <end position="597"/>
    </location>
</feature>
<dbReference type="Proteomes" id="UP000738325">
    <property type="component" value="Unassembled WGS sequence"/>
</dbReference>
<gene>
    <name evidence="16" type="primary">ALG10</name>
    <name evidence="16" type="ORF">BGZ99_007636</name>
</gene>
<comment type="function">
    <text evidence="13">Dol-P-Glc:Glc(2)Man(9)GlcNAc(2)-PP-Dol alpha-1,2-glucosyltransferase that operates in the biosynthetic pathway of dolichol-linked oligosaccharides, the glycan precursors employed in protein asparagine (N)-glycosylation. The assembly of dolichol-linked oligosaccharides begins on the cytosolic side of the endoplasmic reticulum membrane and finishes in its lumen. The sequential addition of sugars to dolichol pyrophosphate produces dolichol-linked oligosaccharides containing fourteen sugars, including two GlcNAcs, nine mannoses and three glucoses. Once assembled, the oligosaccharide is transferred from the lipid to nascent proteins by oligosaccharyltransferases. In the lumen of the endoplasmic reticulum, adds the third and last glucose residue from dolichyl phosphate glucose (Dol-P-Glc) onto the lipid-linked oligosaccharide intermediate Glc(2)Man(9)GlcNAc(2)-PP-Dol to produce Glc(3)Man(9)GlcNAc(2)-PP-Dol.</text>
</comment>
<comment type="pathway">
    <text evidence="2">Protein modification; protein glycosylation.</text>
</comment>
<keyword evidence="6" id="KW-0328">Glycosyltransferase</keyword>
<dbReference type="PANTHER" id="PTHR12989:SF10">
    <property type="entry name" value="DOL-P-GLC:GLC(2)MAN(9)GLCNAC(2)-PP-DOL ALPHA-1,2-GLUCOSYLTRANSFERASE-RELATED"/>
    <property type="match status" value="1"/>
</dbReference>
<proteinExistence type="inferred from homology"/>
<comment type="similarity">
    <text evidence="3">Belongs to the ALG10 glucosyltransferase family.</text>
</comment>
<evidence type="ECO:0000256" key="4">
    <source>
        <dbReference type="ARBA" id="ARBA00011967"/>
    </source>
</evidence>
<comment type="caution">
    <text evidence="16">The sequence shown here is derived from an EMBL/GenBank/DDBJ whole genome shotgun (WGS) entry which is preliminary data.</text>
</comment>